<name>A0A835LTL7_9MAGN</name>
<comment type="caution">
    <text evidence="1">The sequence shown here is derived from an EMBL/GenBank/DDBJ whole genome shotgun (WGS) entry which is preliminary data.</text>
</comment>
<keyword evidence="2" id="KW-1185">Reference proteome</keyword>
<proteinExistence type="predicted"/>
<accession>A0A835LTL7</accession>
<dbReference type="EMBL" id="JADFTS010000005">
    <property type="protein sequence ID" value="KAF9607105.1"/>
    <property type="molecule type" value="Genomic_DNA"/>
</dbReference>
<protein>
    <submittedName>
        <fullName evidence="1">Uncharacterized protein</fullName>
    </submittedName>
</protein>
<sequence>MSRPIQKEWMDELDRLGDVYKQGVADFIQFATVLHGENPCTDPVVEPVIEEENTEAEGLGMGNFVDASYGVHEVVACDLNKDEKNHMRDFEPPYVLEPDLGKRYNEYKKMAEQKLYPSCEAPVTTHF</sequence>
<reference evidence="1 2" key="1">
    <citation type="submission" date="2020-10" db="EMBL/GenBank/DDBJ databases">
        <title>The Coptis chinensis genome and diversification of protoberbering-type alkaloids.</title>
        <authorList>
            <person name="Wang B."/>
            <person name="Shu S."/>
            <person name="Song C."/>
            <person name="Liu Y."/>
        </authorList>
    </citation>
    <scope>NUCLEOTIDE SEQUENCE [LARGE SCALE GENOMIC DNA]</scope>
    <source>
        <strain evidence="1">HL-2020</strain>
        <tissue evidence="1">Leaf</tissue>
    </source>
</reference>
<evidence type="ECO:0000313" key="1">
    <source>
        <dbReference type="EMBL" id="KAF9607105.1"/>
    </source>
</evidence>
<gene>
    <name evidence="1" type="ORF">IFM89_032221</name>
</gene>
<organism evidence="1 2">
    <name type="scientific">Coptis chinensis</name>
    <dbReference type="NCBI Taxonomy" id="261450"/>
    <lineage>
        <taxon>Eukaryota</taxon>
        <taxon>Viridiplantae</taxon>
        <taxon>Streptophyta</taxon>
        <taxon>Embryophyta</taxon>
        <taxon>Tracheophyta</taxon>
        <taxon>Spermatophyta</taxon>
        <taxon>Magnoliopsida</taxon>
        <taxon>Ranunculales</taxon>
        <taxon>Ranunculaceae</taxon>
        <taxon>Coptidoideae</taxon>
        <taxon>Coptis</taxon>
    </lineage>
</organism>
<evidence type="ECO:0000313" key="2">
    <source>
        <dbReference type="Proteomes" id="UP000631114"/>
    </source>
</evidence>
<dbReference type="Proteomes" id="UP000631114">
    <property type="component" value="Unassembled WGS sequence"/>
</dbReference>
<dbReference type="AlphaFoldDB" id="A0A835LTL7"/>